<sequence>MSQSLTYILFSTLDAAVVNALILKIYKQPLLRYKYKLLVLSVALVICSFLMRTVINLPALDLPLQYIIFVMFYYSVLEYRLHYAAFIIGSGLSAYISIQMIVYYCLAAIGIADKSVIFAYTGFSVNAIQLCSIVIGAAIALFLWMTGRGFSFIIVPPHDTFRIKYSEYSHRIVVISGIISAVTIFLTLIIILSQNYILLMILSLASFGIAYYYSDRGDYESVRSDIKKHCNKIEEEQS</sequence>
<evidence type="ECO:0000256" key="1">
    <source>
        <dbReference type="SAM" id="Phobius"/>
    </source>
</evidence>
<dbReference type="Proteomes" id="UP000304148">
    <property type="component" value="Chromosome"/>
</dbReference>
<proteinExistence type="predicted"/>
<feature type="transmembrane region" description="Helical" evidence="1">
    <location>
        <begin position="6"/>
        <end position="26"/>
    </location>
</feature>
<protein>
    <submittedName>
        <fullName evidence="2">Uncharacterized protein</fullName>
    </submittedName>
</protein>
<keyword evidence="1" id="KW-0812">Transmembrane</keyword>
<name>A0A383R6L7_PAEAL</name>
<feature type="transmembrane region" description="Helical" evidence="1">
    <location>
        <begin position="117"/>
        <end position="144"/>
    </location>
</feature>
<organism evidence="2 3">
    <name type="scientific">Paenibacillus alvei</name>
    <name type="common">Bacillus alvei</name>
    <dbReference type="NCBI Taxonomy" id="44250"/>
    <lineage>
        <taxon>Bacteria</taxon>
        <taxon>Bacillati</taxon>
        <taxon>Bacillota</taxon>
        <taxon>Bacilli</taxon>
        <taxon>Bacillales</taxon>
        <taxon>Paenibacillaceae</taxon>
        <taxon>Paenibacillus</taxon>
    </lineage>
</organism>
<gene>
    <name evidence="2" type="ORF">PBLR_11157</name>
</gene>
<dbReference type="AlphaFoldDB" id="A0A383R6L7"/>
<accession>A0A383R6L7</accession>
<keyword evidence="1" id="KW-1133">Transmembrane helix</keyword>
<evidence type="ECO:0000313" key="3">
    <source>
        <dbReference type="Proteomes" id="UP000304148"/>
    </source>
</evidence>
<feature type="transmembrane region" description="Helical" evidence="1">
    <location>
        <begin position="57"/>
        <end position="76"/>
    </location>
</feature>
<feature type="transmembrane region" description="Helical" evidence="1">
    <location>
        <begin position="172"/>
        <end position="191"/>
    </location>
</feature>
<dbReference type="RefSeq" id="WP_172619418.1">
    <property type="nucleotide sequence ID" value="NZ_LS992241.1"/>
</dbReference>
<feature type="transmembrane region" description="Helical" evidence="1">
    <location>
        <begin position="83"/>
        <end position="111"/>
    </location>
</feature>
<dbReference type="EMBL" id="LS992241">
    <property type="protein sequence ID" value="SYX82735.1"/>
    <property type="molecule type" value="Genomic_DNA"/>
</dbReference>
<feature type="transmembrane region" description="Helical" evidence="1">
    <location>
        <begin position="33"/>
        <end position="51"/>
    </location>
</feature>
<evidence type="ECO:0000313" key="2">
    <source>
        <dbReference type="EMBL" id="SYX82735.1"/>
    </source>
</evidence>
<feature type="transmembrane region" description="Helical" evidence="1">
    <location>
        <begin position="197"/>
        <end position="214"/>
    </location>
</feature>
<reference evidence="3" key="1">
    <citation type="submission" date="2018-08" db="EMBL/GenBank/DDBJ databases">
        <authorList>
            <person name="Chevrot R."/>
        </authorList>
    </citation>
    <scope>NUCLEOTIDE SEQUENCE [LARGE SCALE GENOMIC DNA]</scope>
</reference>
<keyword evidence="1" id="KW-0472">Membrane</keyword>